<dbReference type="Pfam" id="PF08239">
    <property type="entry name" value="SH3_3"/>
    <property type="match status" value="2"/>
</dbReference>
<evidence type="ECO:0000313" key="2">
    <source>
        <dbReference type="EMBL" id="RUR85118.1"/>
    </source>
</evidence>
<dbReference type="EMBL" id="RSCJ01000003">
    <property type="protein sequence ID" value="RUR85118.1"/>
    <property type="molecule type" value="Genomic_DNA"/>
</dbReference>
<feature type="domain" description="SH3b" evidence="1">
    <location>
        <begin position="53"/>
        <end position="101"/>
    </location>
</feature>
<dbReference type="AlphaFoldDB" id="A0A433NP44"/>
<dbReference type="RefSeq" id="WP_016875015.1">
    <property type="nucleotide sequence ID" value="NZ_AJLN01000107.1"/>
</dbReference>
<sequence length="175" mass="18678">MANRASNLLVGLTFCCISVLVNTGIGNGSVLAKTIKQQKCNIYAYIIHQDPQGLKVRSGANPADKILGKIPTYETVQIIAVLGKWVQITNASGGFKGTGWVYLPTLGISVQGYGSDGVNLYASSDRKSKKLARVPVNVNVKLLGCQGEWAKVEYQGIKGWLAREDQCGAALTSCS</sequence>
<evidence type="ECO:0000313" key="3">
    <source>
        <dbReference type="Proteomes" id="UP000268857"/>
    </source>
</evidence>
<dbReference type="InterPro" id="IPR003646">
    <property type="entry name" value="SH3-like_bac-type"/>
</dbReference>
<keyword evidence="3" id="KW-1185">Reference proteome</keyword>
<feature type="domain" description="SH3b" evidence="1">
    <location>
        <begin position="116"/>
        <end position="163"/>
    </location>
</feature>
<organism evidence="2 3">
    <name type="scientific">Chlorogloeopsis fritschii PCC 6912</name>
    <dbReference type="NCBI Taxonomy" id="211165"/>
    <lineage>
        <taxon>Bacteria</taxon>
        <taxon>Bacillati</taxon>
        <taxon>Cyanobacteriota</taxon>
        <taxon>Cyanophyceae</taxon>
        <taxon>Nostocales</taxon>
        <taxon>Chlorogloeopsidaceae</taxon>
        <taxon>Chlorogloeopsis</taxon>
    </lineage>
</organism>
<dbReference type="Proteomes" id="UP000268857">
    <property type="component" value="Unassembled WGS sequence"/>
</dbReference>
<evidence type="ECO:0000259" key="1">
    <source>
        <dbReference type="Pfam" id="PF08239"/>
    </source>
</evidence>
<comment type="caution">
    <text evidence="2">The sequence shown here is derived from an EMBL/GenBank/DDBJ whole genome shotgun (WGS) entry which is preliminary data.</text>
</comment>
<protein>
    <recommendedName>
        <fullName evidence="1">SH3b domain-containing protein</fullName>
    </recommendedName>
</protein>
<name>A0A433NP44_CHLFR</name>
<reference evidence="2 3" key="1">
    <citation type="journal article" date="2019" name="Genome Biol. Evol.">
        <title>Day and night: Metabolic profiles and evolutionary relationships of six axenic non-marine cyanobacteria.</title>
        <authorList>
            <person name="Will S.E."/>
            <person name="Henke P."/>
            <person name="Boedeker C."/>
            <person name="Huang S."/>
            <person name="Brinkmann H."/>
            <person name="Rohde M."/>
            <person name="Jarek M."/>
            <person name="Friedl T."/>
            <person name="Seufert S."/>
            <person name="Schumacher M."/>
            <person name="Overmann J."/>
            <person name="Neumann-Schaal M."/>
            <person name="Petersen J."/>
        </authorList>
    </citation>
    <scope>NUCLEOTIDE SEQUENCE [LARGE SCALE GENOMIC DNA]</scope>
    <source>
        <strain evidence="2 3">PCC 6912</strain>
    </source>
</reference>
<gene>
    <name evidence="2" type="ORF">PCC6912_12340</name>
</gene>
<accession>A0A433NP44</accession>
<dbReference type="OrthoDB" id="510314at2"/>
<dbReference type="STRING" id="211165.GCA_000317285_04427"/>
<proteinExistence type="predicted"/>
<dbReference type="Gene3D" id="2.30.30.40">
    <property type="entry name" value="SH3 Domains"/>
    <property type="match status" value="2"/>
</dbReference>